<evidence type="ECO:0008006" key="3">
    <source>
        <dbReference type="Google" id="ProtNLM"/>
    </source>
</evidence>
<dbReference type="Proteomes" id="UP000887568">
    <property type="component" value="Unplaced"/>
</dbReference>
<dbReference type="OMA" id="EYQMRER"/>
<reference evidence="1" key="1">
    <citation type="submission" date="2022-11" db="UniProtKB">
        <authorList>
            <consortium name="EnsemblMetazoa"/>
        </authorList>
    </citation>
    <scope>IDENTIFICATION</scope>
</reference>
<dbReference type="PANTHER" id="PTHR28489:SF2">
    <property type="entry name" value="RENTINAL DEGENERATION 3-LIKE"/>
    <property type="match status" value="1"/>
</dbReference>
<evidence type="ECO:0000313" key="1">
    <source>
        <dbReference type="EnsemblMetazoa" id="XP_038069515.1"/>
    </source>
</evidence>
<name>A0A914AZC6_PATMI</name>
<dbReference type="OrthoDB" id="10072259at2759"/>
<accession>A0A914AZC6</accession>
<evidence type="ECO:0000313" key="2">
    <source>
        <dbReference type="Proteomes" id="UP000887568"/>
    </source>
</evidence>
<dbReference type="GeneID" id="119738675"/>
<dbReference type="InterPro" id="IPR028092">
    <property type="entry name" value="RD3"/>
</dbReference>
<dbReference type="Pfam" id="PF14473">
    <property type="entry name" value="RD3"/>
    <property type="match status" value="1"/>
</dbReference>
<sequence length="202" mass="23361">MSMPLTSLFRSNEIKLSEKNEASVVRDCLMAELEYQMRERQHAKWQEEEDRKKKQGVADYSWLVSTPPKYFTPPQLQVLQLEELCGDVRSTETGRIINRFRDVLAREPQVEEIPLLLNAVMHQVIQERPQEETLSEWVAKRTSSLTRLRNNVRVSPLNTDSADDNTQVTKRSLSMPEFSARARTGQPRSLAEFCTNIDDLPV</sequence>
<keyword evidence="2" id="KW-1185">Reference proteome</keyword>
<dbReference type="EnsemblMetazoa" id="XM_038213587.1">
    <property type="protein sequence ID" value="XP_038069515.1"/>
    <property type="gene ID" value="LOC119738675"/>
</dbReference>
<dbReference type="PANTHER" id="PTHR28489">
    <property type="entry name" value="RENTINAL DEGENERATION 3-LIKE"/>
    <property type="match status" value="1"/>
</dbReference>
<dbReference type="RefSeq" id="XP_038069515.1">
    <property type="nucleotide sequence ID" value="XM_038213587.1"/>
</dbReference>
<proteinExistence type="predicted"/>
<protein>
    <recommendedName>
        <fullName evidence="3">Protein RD3-like</fullName>
    </recommendedName>
</protein>
<organism evidence="1 2">
    <name type="scientific">Patiria miniata</name>
    <name type="common">Bat star</name>
    <name type="synonym">Asterina miniata</name>
    <dbReference type="NCBI Taxonomy" id="46514"/>
    <lineage>
        <taxon>Eukaryota</taxon>
        <taxon>Metazoa</taxon>
        <taxon>Echinodermata</taxon>
        <taxon>Eleutherozoa</taxon>
        <taxon>Asterozoa</taxon>
        <taxon>Asteroidea</taxon>
        <taxon>Valvatacea</taxon>
        <taxon>Valvatida</taxon>
        <taxon>Asterinidae</taxon>
        <taxon>Patiria</taxon>
    </lineage>
</organism>
<dbReference type="AlphaFoldDB" id="A0A914AZC6"/>